<dbReference type="SUPFAM" id="SSF53901">
    <property type="entry name" value="Thiolase-like"/>
    <property type="match status" value="1"/>
</dbReference>
<dbReference type="InterPro" id="IPR009081">
    <property type="entry name" value="PP-bd_ACP"/>
</dbReference>
<dbReference type="InterPro" id="IPR036736">
    <property type="entry name" value="ACP-like_sf"/>
</dbReference>
<dbReference type="SUPFAM" id="SSF47336">
    <property type="entry name" value="ACP-like"/>
    <property type="match status" value="1"/>
</dbReference>
<dbReference type="InterPro" id="IPR014031">
    <property type="entry name" value="Ketoacyl_synth_C"/>
</dbReference>
<dbReference type="PANTHER" id="PTHR43775:SF37">
    <property type="entry name" value="SI:DKEY-61P9.11"/>
    <property type="match status" value="1"/>
</dbReference>
<dbReference type="Gene3D" id="3.40.47.10">
    <property type="match status" value="1"/>
</dbReference>
<dbReference type="InterPro" id="IPR013968">
    <property type="entry name" value="PKS_KR"/>
</dbReference>
<dbReference type="InterPro" id="IPR014030">
    <property type="entry name" value="Ketoacyl_synth_N"/>
</dbReference>
<dbReference type="InterPro" id="IPR016039">
    <property type="entry name" value="Thiolase-like"/>
</dbReference>
<protein>
    <submittedName>
        <fullName evidence="6">SDR family oxidoreductase</fullName>
    </submittedName>
</protein>
<evidence type="ECO:0000256" key="2">
    <source>
        <dbReference type="ARBA" id="ARBA00022553"/>
    </source>
</evidence>
<evidence type="ECO:0000259" key="4">
    <source>
        <dbReference type="PROSITE" id="PS50075"/>
    </source>
</evidence>
<dbReference type="SMART" id="SM00822">
    <property type="entry name" value="PKS_KR"/>
    <property type="match status" value="1"/>
</dbReference>
<dbReference type="Pfam" id="PF00550">
    <property type="entry name" value="PP-binding"/>
    <property type="match status" value="1"/>
</dbReference>
<dbReference type="InterPro" id="IPR036291">
    <property type="entry name" value="NAD(P)-bd_dom_sf"/>
</dbReference>
<dbReference type="InterPro" id="IPR057326">
    <property type="entry name" value="KR_dom"/>
</dbReference>
<dbReference type="GO" id="GO:0071770">
    <property type="term" value="P:DIM/DIP cell wall layer assembly"/>
    <property type="evidence" value="ECO:0007669"/>
    <property type="project" value="TreeGrafter"/>
</dbReference>
<feature type="domain" description="Ketosynthase family 3 (KS3)" evidence="5">
    <location>
        <begin position="42"/>
        <end position="465"/>
    </location>
</feature>
<evidence type="ECO:0000259" key="5">
    <source>
        <dbReference type="PROSITE" id="PS52004"/>
    </source>
</evidence>
<dbReference type="InterPro" id="IPR050091">
    <property type="entry name" value="PKS_NRPS_Biosynth_Enz"/>
</dbReference>
<sequence>MCEINLKSNGYMLRERYLLDFLSISVDQILQNSQTQIDEIQDKDIAVIGISLRFPMADTVQQFWNNIRNGVDCVQAIPAARRKDVDNLLRHLNKLHPSLSYAKGAYLDRIDTFDHTFFKISPNEARLIDPNQRIFLETAWSVLEDAGYGGDSLAGTRTGIYLGYGSDGDYKRYIAEIEPESIALATTGNVRPLIASRLSHIMNFRGPSMIVDTTCSSSLTAVHLACQAIRSGECEQAIAGGVQIHLIPVRNVEIGIESSTGHTRTFDDSSDGTGTGEGAACVLLKPLHKALRDGDHIYAVIKGSAVNHDGTSASLSAPNATAQEDVMINAWRKADFDPETITYMEAHGTGTKLGDPIEIDGIKRAFSKFTDKRQFCAIGSVKSNIGHLDNSAGIAGLLKAILALTHQELPPTLHFTRPNRNVSFEDSPVYVNDCLTKWHVNDHPRRCGISSFGISGTNCHIVLEEAPPKMHITNSEPCPTWQVLTLSAKTEEVLLTLVNRYRDVLTETDNRLEDICYTANTGRGHDAHRLGIPVRSLEQLQSALATISSVGLTEETLKTQGIWYGSHRMLLNEHEQREGRTLTEERMQMLSAKANAAVHQWLQSGKLDQDLLHKWLDLYIDGAKLDFGALFTEKKYYKIPLPTYPFAKTRCWLKVGTSSQSNAKLFYESIWKQKDLPMGTPSIGDGSVLIWKDEMGIGSQVSRLLQHQQIRVIEAEFGEQFRKRSDNTFEVRSDSLDDYHRLFQELKDVQISQILHFASITADCEAKTIDQLNVHLKKGVIGLFYLVKALGNQMNRNPLKLTLISQNVYEVTGSESYLRPESAALFGLGKAAHLELPELTFRCIDIEEDASVELLVHELRLSTQDFIVALRDGARYVEEINELDASTCGRDRDVKIKENGVYLITGGLGKIGLAFAKHLATRQHVHLVLIGRTRLPERGLWEQVVRSGEKTESTNKIKELQSLEQAGATVAYYPCDVASETELEATLQLIRERFGKIDGIFHCAGIGSRMQGSPIKTESIDIFQNVIAPKIQGTWLLNQLTIQDKLDFFYSFSSSITIVGGIGSSHYTAANSYLDAFSHARNKYGMRALALGWAAWGEDGILDNHKHLFQMLSDQDGIEAFEQIMDIKKSRVIVGRMNYSSSLFEIGEYLPFRLSDQLYTTVYNHRLSNQDQFPTTAVKTNVKDEVKLIGVPSDSFGEVELQIAQIWQEVLGFEEFHLYDNFFEIGGDSIMITKVHASLERIYPGKVVIGDLFSHPSISKLAAYIRAKEGVQRPKDRKEKKEPEKSADLTGDISDLLINIKRGKISIESAVKSFQSLEGQS</sequence>
<dbReference type="GO" id="GO:0006633">
    <property type="term" value="P:fatty acid biosynthetic process"/>
    <property type="evidence" value="ECO:0007669"/>
    <property type="project" value="TreeGrafter"/>
</dbReference>
<dbReference type="Pfam" id="PF08659">
    <property type="entry name" value="KR"/>
    <property type="match status" value="1"/>
</dbReference>
<dbReference type="Gene3D" id="3.40.50.720">
    <property type="entry name" value="NAD(P)-binding Rossmann-like Domain"/>
    <property type="match status" value="1"/>
</dbReference>
<dbReference type="Pfam" id="PF22621">
    <property type="entry name" value="CurL-like_PKS_C"/>
    <property type="match status" value="1"/>
</dbReference>
<dbReference type="GO" id="GO:0005737">
    <property type="term" value="C:cytoplasm"/>
    <property type="evidence" value="ECO:0007669"/>
    <property type="project" value="TreeGrafter"/>
</dbReference>
<evidence type="ECO:0000256" key="1">
    <source>
        <dbReference type="ARBA" id="ARBA00022450"/>
    </source>
</evidence>
<dbReference type="EMBL" id="SZNK01000001">
    <property type="protein sequence ID" value="TKI55069.1"/>
    <property type="molecule type" value="Genomic_DNA"/>
</dbReference>
<proteinExistence type="predicted"/>
<dbReference type="PROSITE" id="PS52004">
    <property type="entry name" value="KS3_2"/>
    <property type="match status" value="1"/>
</dbReference>
<organism evidence="6 7">
    <name type="scientific">Brevibacillus antibioticus</name>
    <dbReference type="NCBI Taxonomy" id="2570228"/>
    <lineage>
        <taxon>Bacteria</taxon>
        <taxon>Bacillati</taxon>
        <taxon>Bacillota</taxon>
        <taxon>Bacilli</taxon>
        <taxon>Bacillales</taxon>
        <taxon>Paenibacillaceae</taxon>
        <taxon>Brevibacillus</taxon>
    </lineage>
</organism>
<comment type="caution">
    <text evidence="6">The sequence shown here is derived from an EMBL/GenBank/DDBJ whole genome shotgun (WGS) entry which is preliminary data.</text>
</comment>
<feature type="domain" description="Carrier" evidence="4">
    <location>
        <begin position="1194"/>
        <end position="1269"/>
    </location>
</feature>
<reference evidence="6 7" key="1">
    <citation type="submission" date="2019-04" db="EMBL/GenBank/DDBJ databases">
        <title>Whole genome sequencing of Brevibacillus sp. TGS2-1.</title>
        <authorList>
            <person name="Choi A."/>
        </authorList>
    </citation>
    <scope>NUCLEOTIDE SEQUENCE [LARGE SCALE GENOMIC DNA]</scope>
    <source>
        <strain evidence="6 7">TGS2-1</strain>
    </source>
</reference>
<dbReference type="Gene3D" id="1.10.1200.10">
    <property type="entry name" value="ACP-like"/>
    <property type="match status" value="1"/>
</dbReference>
<dbReference type="CDD" id="cd00833">
    <property type="entry name" value="PKS"/>
    <property type="match status" value="1"/>
</dbReference>
<dbReference type="PANTHER" id="PTHR43775">
    <property type="entry name" value="FATTY ACID SYNTHASE"/>
    <property type="match status" value="1"/>
</dbReference>
<dbReference type="GO" id="GO:0005886">
    <property type="term" value="C:plasma membrane"/>
    <property type="evidence" value="ECO:0007669"/>
    <property type="project" value="TreeGrafter"/>
</dbReference>
<dbReference type="Gene3D" id="1.10.1240.100">
    <property type="match status" value="1"/>
</dbReference>
<keyword evidence="7" id="KW-1185">Reference proteome</keyword>
<dbReference type="InterPro" id="IPR049490">
    <property type="entry name" value="C883_1060-like_KR_N"/>
</dbReference>
<evidence type="ECO:0000313" key="6">
    <source>
        <dbReference type="EMBL" id="TKI55069.1"/>
    </source>
</evidence>
<evidence type="ECO:0000313" key="7">
    <source>
        <dbReference type="Proteomes" id="UP000307841"/>
    </source>
</evidence>
<dbReference type="InterPro" id="IPR020841">
    <property type="entry name" value="PKS_Beta-ketoAc_synthase_dom"/>
</dbReference>
<accession>A0A4U2Y3T2</accession>
<dbReference type="GO" id="GO:0004312">
    <property type="term" value="F:fatty acid synthase activity"/>
    <property type="evidence" value="ECO:0007669"/>
    <property type="project" value="TreeGrafter"/>
</dbReference>
<dbReference type="Pfam" id="PF00109">
    <property type="entry name" value="ketoacyl-synt"/>
    <property type="match status" value="1"/>
</dbReference>
<gene>
    <name evidence="6" type="ORF">E8L90_06140</name>
</gene>
<dbReference type="CDD" id="cd08953">
    <property type="entry name" value="KR_2_SDR_x"/>
    <property type="match status" value="1"/>
</dbReference>
<evidence type="ECO:0000256" key="3">
    <source>
        <dbReference type="ARBA" id="ARBA00022679"/>
    </source>
</evidence>
<keyword evidence="3" id="KW-0808">Transferase</keyword>
<dbReference type="Pfam" id="PF02801">
    <property type="entry name" value="Ketoacyl-synt_C"/>
    <property type="match status" value="1"/>
</dbReference>
<keyword evidence="2" id="KW-0597">Phosphoprotein</keyword>
<name>A0A4U2Y3T2_9BACL</name>
<dbReference type="SMART" id="SM00825">
    <property type="entry name" value="PKS_KS"/>
    <property type="match status" value="1"/>
</dbReference>
<dbReference type="Pfam" id="PF21394">
    <property type="entry name" value="Beta-ketacyl_N"/>
    <property type="match status" value="1"/>
</dbReference>
<keyword evidence="1" id="KW-0596">Phosphopantetheine</keyword>
<dbReference type="PROSITE" id="PS50075">
    <property type="entry name" value="CARRIER"/>
    <property type="match status" value="1"/>
</dbReference>
<dbReference type="SUPFAM" id="SSF51735">
    <property type="entry name" value="NAD(P)-binding Rossmann-fold domains"/>
    <property type="match status" value="2"/>
</dbReference>
<dbReference type="Proteomes" id="UP000307841">
    <property type="component" value="Unassembled WGS sequence"/>
</dbReference>